<protein>
    <submittedName>
        <fullName evidence="2">Uncharacterized protein</fullName>
    </submittedName>
</protein>
<dbReference type="Proteomes" id="UP001175227">
    <property type="component" value="Unassembled WGS sequence"/>
</dbReference>
<dbReference type="AlphaFoldDB" id="A0AA39NP00"/>
<reference evidence="2" key="1">
    <citation type="submission" date="2023-06" db="EMBL/GenBank/DDBJ databases">
        <authorList>
            <consortium name="Lawrence Berkeley National Laboratory"/>
            <person name="Ahrendt S."/>
            <person name="Sahu N."/>
            <person name="Indic B."/>
            <person name="Wong-Bajracharya J."/>
            <person name="Merenyi Z."/>
            <person name="Ke H.-M."/>
            <person name="Monk M."/>
            <person name="Kocsube S."/>
            <person name="Drula E."/>
            <person name="Lipzen A."/>
            <person name="Balint B."/>
            <person name="Henrissat B."/>
            <person name="Andreopoulos B."/>
            <person name="Martin F.M."/>
            <person name="Harder C.B."/>
            <person name="Rigling D."/>
            <person name="Ford K.L."/>
            <person name="Foster G.D."/>
            <person name="Pangilinan J."/>
            <person name="Papanicolaou A."/>
            <person name="Barry K."/>
            <person name="LaButti K."/>
            <person name="Viragh M."/>
            <person name="Koriabine M."/>
            <person name="Yan M."/>
            <person name="Riley R."/>
            <person name="Champramary S."/>
            <person name="Plett K.L."/>
            <person name="Tsai I.J."/>
            <person name="Slot J."/>
            <person name="Sipos G."/>
            <person name="Plett J."/>
            <person name="Nagy L.G."/>
            <person name="Grigoriev I.V."/>
        </authorList>
    </citation>
    <scope>NUCLEOTIDE SEQUENCE</scope>
    <source>
        <strain evidence="2">ICMP 16352</strain>
    </source>
</reference>
<comment type="caution">
    <text evidence="2">The sequence shown here is derived from an EMBL/GenBank/DDBJ whole genome shotgun (WGS) entry which is preliminary data.</text>
</comment>
<keyword evidence="1" id="KW-1133">Transmembrane helix</keyword>
<feature type="transmembrane region" description="Helical" evidence="1">
    <location>
        <begin position="66"/>
        <end position="88"/>
    </location>
</feature>
<proteinExistence type="predicted"/>
<dbReference type="EMBL" id="JAUEPR010000064">
    <property type="protein sequence ID" value="KAK0468908.1"/>
    <property type="molecule type" value="Genomic_DNA"/>
</dbReference>
<accession>A0AA39NP00</accession>
<feature type="transmembrane region" description="Helical" evidence="1">
    <location>
        <begin position="39"/>
        <end position="60"/>
    </location>
</feature>
<keyword evidence="1" id="KW-0812">Transmembrane</keyword>
<evidence type="ECO:0000313" key="2">
    <source>
        <dbReference type="EMBL" id="KAK0468908.1"/>
    </source>
</evidence>
<evidence type="ECO:0000313" key="3">
    <source>
        <dbReference type="Proteomes" id="UP001175227"/>
    </source>
</evidence>
<organism evidence="2 3">
    <name type="scientific">Armillaria novae-zelandiae</name>
    <dbReference type="NCBI Taxonomy" id="153914"/>
    <lineage>
        <taxon>Eukaryota</taxon>
        <taxon>Fungi</taxon>
        <taxon>Dikarya</taxon>
        <taxon>Basidiomycota</taxon>
        <taxon>Agaricomycotina</taxon>
        <taxon>Agaricomycetes</taxon>
        <taxon>Agaricomycetidae</taxon>
        <taxon>Agaricales</taxon>
        <taxon>Marasmiineae</taxon>
        <taxon>Physalacriaceae</taxon>
        <taxon>Armillaria</taxon>
    </lineage>
</organism>
<keyword evidence="1" id="KW-0472">Membrane</keyword>
<sequence length="123" mass="13830">MVSIGTSLCFKSFPNFVCLCTLYRRISPLRRSISLLQKFCPSFFVCVLCIGTSLCFEGASLCFKSFPKFVCTCTLNLALPIISIGVSLPQNCRTLCVLLLFIIYSLCLFVQVQKCWLLSRSRS</sequence>
<evidence type="ECO:0000256" key="1">
    <source>
        <dbReference type="SAM" id="Phobius"/>
    </source>
</evidence>
<name>A0AA39NP00_9AGAR</name>
<feature type="transmembrane region" description="Helical" evidence="1">
    <location>
        <begin position="95"/>
        <end position="113"/>
    </location>
</feature>
<gene>
    <name evidence="2" type="ORF">IW261DRAFT_1516919</name>
</gene>
<keyword evidence="3" id="KW-1185">Reference proteome</keyword>